<evidence type="ECO:0000313" key="2">
    <source>
        <dbReference type="EMBL" id="CRY96659.1"/>
    </source>
</evidence>
<organism evidence="2">
    <name type="scientific">uncultured prokaryote</name>
    <dbReference type="NCBI Taxonomy" id="198431"/>
    <lineage>
        <taxon>unclassified sequences</taxon>
        <taxon>environmental samples</taxon>
    </lineage>
</organism>
<dbReference type="InterPro" id="IPR056906">
    <property type="entry name" value="ORF2/G2P_dom"/>
</dbReference>
<proteinExistence type="predicted"/>
<name>A0A0H5Q5H2_9ZZZZ</name>
<dbReference type="AlphaFoldDB" id="A0A0H5Q5H2"/>
<reference evidence="2" key="2">
    <citation type="submission" date="2015-07" db="EMBL/GenBank/DDBJ databases">
        <title>Plasmids, circular viruses and viroids from rat gut.</title>
        <authorList>
            <person name="Jorgensen T.J."/>
            <person name="Hansen M.A."/>
            <person name="Xu Z."/>
            <person name="Tabak M.A."/>
            <person name="Sorensen S.J."/>
            <person name="Hansen L.H."/>
        </authorList>
    </citation>
    <scope>NUCLEOTIDE SEQUENCE</scope>
    <source>
        <strain evidence="2">RGFK1199</strain>
    </source>
</reference>
<evidence type="ECO:0000259" key="1">
    <source>
        <dbReference type="Pfam" id="PF23343"/>
    </source>
</evidence>
<reference evidence="2" key="1">
    <citation type="submission" date="2015-06" db="EMBL/GenBank/DDBJ databases">
        <authorList>
            <person name="Joergensen T."/>
        </authorList>
    </citation>
    <scope>NUCLEOTIDE SEQUENCE</scope>
    <source>
        <strain evidence="2">RGFK1199</strain>
    </source>
</reference>
<dbReference type="EMBL" id="LN853773">
    <property type="protein sequence ID" value="CRY96659.1"/>
    <property type="molecule type" value="Genomic_DNA"/>
</dbReference>
<sequence length="268" mass="30960">MGTPPTRNDHMRARRDVVTGWTDQSTRSNTRFLYSVDERELTGYGFALSLTLKECPPTADDWKRVREVFVKRLRRMGMVRMHWLTEWQRRGVPHMHAAVWFDEGLAERDRFAIATISEHWCEAARAFGAGSPGQHIAQITDSIGWFQYLSKHAVRGLKHYQRSSANMPSGWVTTGRMWGHLGDWPTDEAIAFRIDHQTAAALRRIIRGWRRADARASGDRHRISSARRMLKCNQRELSTVRGISEWFPQELSDLALLNLATRGFNVRC</sequence>
<protein>
    <recommendedName>
        <fullName evidence="1">Replication-associated protein ORF2/G2P domain-containing protein</fullName>
    </recommendedName>
</protein>
<feature type="domain" description="Replication-associated protein ORF2/G2P" evidence="1">
    <location>
        <begin position="49"/>
        <end position="151"/>
    </location>
</feature>
<dbReference type="Pfam" id="PF23343">
    <property type="entry name" value="REP_ORF2-G2P"/>
    <property type="match status" value="1"/>
</dbReference>
<accession>A0A0H5Q5H2</accession>